<gene>
    <name evidence="1" type="ORF">D6C85_10704</name>
</gene>
<organism evidence="1 2">
    <name type="scientific">Aureobasidium pullulans</name>
    <name type="common">Black yeast</name>
    <name type="synonym">Pullularia pullulans</name>
    <dbReference type="NCBI Taxonomy" id="5580"/>
    <lineage>
        <taxon>Eukaryota</taxon>
        <taxon>Fungi</taxon>
        <taxon>Dikarya</taxon>
        <taxon>Ascomycota</taxon>
        <taxon>Pezizomycotina</taxon>
        <taxon>Dothideomycetes</taxon>
        <taxon>Dothideomycetidae</taxon>
        <taxon>Dothideales</taxon>
        <taxon>Saccotheciaceae</taxon>
        <taxon>Aureobasidium</taxon>
    </lineage>
</organism>
<protein>
    <submittedName>
        <fullName evidence="1">Uncharacterized protein</fullName>
    </submittedName>
</protein>
<dbReference type="Proteomes" id="UP000309734">
    <property type="component" value="Unassembled WGS sequence"/>
</dbReference>
<dbReference type="AlphaFoldDB" id="A0A4V4KTR8"/>
<name>A0A4V4KTR8_AURPU</name>
<sequence>MSDQSRSIGSLLRGATLFAKMITVTAEGMQTSGSNRHGENITQKMDLIKHNAKLCRQRILQATKKLKKLTPLTSKLEKIIDEEVTRTVTDLNSNPTTKPLISIEPEPLKAFLAEKAKDRADAIFDDALLMEIRNRVKVQINKALMEDFEEFHRKQTEVLRRHLEGDNAAADLDDTVLHKGLLCR</sequence>
<accession>A0A4V4KTR8</accession>
<comment type="caution">
    <text evidence="1">The sequence shown here is derived from an EMBL/GenBank/DDBJ whole genome shotgun (WGS) entry which is preliminary data.</text>
</comment>
<reference evidence="1 2" key="1">
    <citation type="submission" date="2018-10" db="EMBL/GenBank/DDBJ databases">
        <title>Fifty Aureobasidium pullulans genomes reveal a recombining polyextremotolerant generalist.</title>
        <authorList>
            <person name="Gostincar C."/>
            <person name="Turk M."/>
            <person name="Zajc J."/>
            <person name="Gunde-Cimerman N."/>
        </authorList>
    </citation>
    <scope>NUCLEOTIDE SEQUENCE [LARGE SCALE GENOMIC DNA]</scope>
    <source>
        <strain evidence="1 2">EXF-3519</strain>
    </source>
</reference>
<dbReference type="EMBL" id="QZBS01001003">
    <property type="protein sequence ID" value="THZ54871.1"/>
    <property type="molecule type" value="Genomic_DNA"/>
</dbReference>
<evidence type="ECO:0000313" key="1">
    <source>
        <dbReference type="EMBL" id="THZ54871.1"/>
    </source>
</evidence>
<evidence type="ECO:0000313" key="2">
    <source>
        <dbReference type="Proteomes" id="UP000309734"/>
    </source>
</evidence>
<proteinExistence type="predicted"/>